<evidence type="ECO:0000313" key="2">
    <source>
        <dbReference type="Proteomes" id="UP000006671"/>
    </source>
</evidence>
<name>D2VE58_NAEGR</name>
<sequence length="369" mass="43188">MEMRREFYLNHFVRKEHKIVIIEKLDDLLKAMKSVVKRVGNLDQLKQANDSTVTEKDGKIMLGEKEQDLINEEYKNRALPTSCLNWRYQVQHIEPIMKELEEMGIGFLEICAVILVFFARPEISYTLLKRMLKSDTSLQSNESKVHAYVLLAQSHLFWKGVPRRDIGLSSNDNRPLQYLRSALSLLEKVDKKNYNSTVNHILVWTYINLIQQCCLPGDETRISVEDLEHLMNDFYQILFILDSSELSEFSHMNALCQDGIRFWFAHLQSQLGAFDQFQRVSLLPDHEVVSLVEKMFNEFHSANLPLPKQCLNKFFLHALSESLLMRNNLEGFLRNIRLDESNKRKEEFIIPRAKYALFTLCTCSSMFPQ</sequence>
<evidence type="ECO:0000313" key="1">
    <source>
        <dbReference type="EMBL" id="EFC44738.1"/>
    </source>
</evidence>
<dbReference type="Proteomes" id="UP000006671">
    <property type="component" value="Unassembled WGS sequence"/>
</dbReference>
<dbReference type="VEuPathDB" id="AmoebaDB:NAEGRDRAFT_67162"/>
<dbReference type="KEGG" id="ngr:NAEGRDRAFT_67162"/>
<dbReference type="RefSeq" id="XP_002677482.1">
    <property type="nucleotide sequence ID" value="XM_002677436.1"/>
</dbReference>
<accession>D2VE58</accession>
<protein>
    <submittedName>
        <fullName evidence="1">Predicted protein</fullName>
    </submittedName>
</protein>
<dbReference type="InParanoid" id="D2VE58"/>
<reference evidence="1 2" key="1">
    <citation type="journal article" date="2010" name="Cell">
        <title>The genome of Naegleria gruberi illuminates early eukaryotic versatility.</title>
        <authorList>
            <person name="Fritz-Laylin L.K."/>
            <person name="Prochnik S.E."/>
            <person name="Ginger M.L."/>
            <person name="Dacks J.B."/>
            <person name="Carpenter M.L."/>
            <person name="Field M.C."/>
            <person name="Kuo A."/>
            <person name="Paredez A."/>
            <person name="Chapman J."/>
            <person name="Pham J."/>
            <person name="Shu S."/>
            <person name="Neupane R."/>
            <person name="Cipriano M."/>
            <person name="Mancuso J."/>
            <person name="Tu H."/>
            <person name="Salamov A."/>
            <person name="Lindquist E."/>
            <person name="Shapiro H."/>
            <person name="Lucas S."/>
            <person name="Grigoriev I.V."/>
            <person name="Cande W.Z."/>
            <person name="Fulton C."/>
            <person name="Rokhsar D.S."/>
            <person name="Dawson S.C."/>
        </authorList>
    </citation>
    <scope>NUCLEOTIDE SEQUENCE [LARGE SCALE GENOMIC DNA]</scope>
    <source>
        <strain evidence="1 2">NEG-M</strain>
    </source>
</reference>
<keyword evidence="2" id="KW-1185">Reference proteome</keyword>
<gene>
    <name evidence="1" type="ORF">NAEGRDRAFT_67162</name>
</gene>
<proteinExistence type="predicted"/>
<dbReference type="GeneID" id="8848272"/>
<organism evidence="2">
    <name type="scientific">Naegleria gruberi</name>
    <name type="common">Amoeba</name>
    <dbReference type="NCBI Taxonomy" id="5762"/>
    <lineage>
        <taxon>Eukaryota</taxon>
        <taxon>Discoba</taxon>
        <taxon>Heterolobosea</taxon>
        <taxon>Tetramitia</taxon>
        <taxon>Eutetramitia</taxon>
        <taxon>Vahlkampfiidae</taxon>
        <taxon>Naegleria</taxon>
    </lineage>
</organism>
<dbReference type="AlphaFoldDB" id="D2VE58"/>
<dbReference type="EMBL" id="GG738866">
    <property type="protein sequence ID" value="EFC44738.1"/>
    <property type="molecule type" value="Genomic_DNA"/>
</dbReference>